<name>A0A1I6GVB5_9FLAO</name>
<evidence type="ECO:0000313" key="2">
    <source>
        <dbReference type="EMBL" id="SFR46007.1"/>
    </source>
</evidence>
<dbReference type="AlphaFoldDB" id="A0A1I6GVB5"/>
<proteinExistence type="predicted"/>
<dbReference type="STRING" id="400055.SAMN04490243_1761"/>
<reference evidence="2 3" key="1">
    <citation type="submission" date="2016-10" db="EMBL/GenBank/DDBJ databases">
        <authorList>
            <person name="de Groot N.N."/>
        </authorList>
    </citation>
    <scope>NUCLEOTIDE SEQUENCE [LARGE SCALE GENOMIC DNA]</scope>
    <source>
        <strain evidence="2 3">DSM 21019</strain>
    </source>
</reference>
<gene>
    <name evidence="2" type="ORF">SAMN04490243_1761</name>
</gene>
<dbReference type="EMBL" id="FOYQ01000002">
    <property type="protein sequence ID" value="SFR46007.1"/>
    <property type="molecule type" value="Genomic_DNA"/>
</dbReference>
<evidence type="ECO:0000259" key="1">
    <source>
        <dbReference type="Pfam" id="PF13579"/>
    </source>
</evidence>
<keyword evidence="3" id="KW-1185">Reference proteome</keyword>
<dbReference type="OrthoDB" id="9794575at2"/>
<dbReference type="RefSeq" id="WP_092982243.1">
    <property type="nucleotide sequence ID" value="NZ_FOYQ01000002.1"/>
</dbReference>
<dbReference type="InterPro" id="IPR028098">
    <property type="entry name" value="Glyco_trans_4-like_N"/>
</dbReference>
<dbReference type="Gene3D" id="3.40.50.2000">
    <property type="entry name" value="Glycogen Phosphorylase B"/>
    <property type="match status" value="2"/>
</dbReference>
<dbReference type="Pfam" id="PF13579">
    <property type="entry name" value="Glyco_trans_4_4"/>
    <property type="match status" value="1"/>
</dbReference>
<keyword evidence="2" id="KW-0808">Transferase</keyword>
<protein>
    <submittedName>
        <fullName evidence="2">Glycosyl transferase 4-like domain-containing protein</fullName>
    </submittedName>
</protein>
<dbReference type="GO" id="GO:0016757">
    <property type="term" value="F:glycosyltransferase activity"/>
    <property type="evidence" value="ECO:0007669"/>
    <property type="project" value="UniProtKB-ARBA"/>
</dbReference>
<dbReference type="Proteomes" id="UP000199534">
    <property type="component" value="Unassembled WGS sequence"/>
</dbReference>
<sequence>MKRNTDKEADTERSNKVLIITYYWPPAGGPGVQRWLYFTKYLQELGVSPVLYIPARPNYPLQDKGLGQEAPENLKIYRATFWEPYRLASLFGKKRTQRISAGIIKRERPGFLERLLLWIRGNLFIPDARKFWVSKALKEVPGILEGEGIDTVITTGPPHSLHLIGKALKSRHGIRWLADFRDPWTTIGYQDTLQLGRRARRLHTKLELAVLQAADVVIATSGHTAADFEAISQRPIHVITNGYAGDLGSGKQPKGFFTLAHIGSLLSGRNPEVLWEVLAELCSEIPGFEEELRLELTGIVSPEVKASISQAGLDPYVVYKQYLPHAEALEAQRQAQILLLLEINSAKTKGIVPGKLFEYMAAARPILAIGPEQWEAANLLNQAGCGKGFTYRQTAEIREQIVHWYQAYSRGELHQDPSGAEQFHRKKLTRDLKSLLWE</sequence>
<accession>A0A1I6GVB5</accession>
<dbReference type="SUPFAM" id="SSF53756">
    <property type="entry name" value="UDP-Glycosyltransferase/glycogen phosphorylase"/>
    <property type="match status" value="1"/>
</dbReference>
<organism evidence="2 3">
    <name type="scientific">Robiginitalea myxolifaciens</name>
    <dbReference type="NCBI Taxonomy" id="400055"/>
    <lineage>
        <taxon>Bacteria</taxon>
        <taxon>Pseudomonadati</taxon>
        <taxon>Bacteroidota</taxon>
        <taxon>Flavobacteriia</taxon>
        <taxon>Flavobacteriales</taxon>
        <taxon>Flavobacteriaceae</taxon>
        <taxon>Robiginitalea</taxon>
    </lineage>
</organism>
<feature type="domain" description="Glycosyltransferase subfamily 4-like N-terminal" evidence="1">
    <location>
        <begin position="132"/>
        <end position="242"/>
    </location>
</feature>
<evidence type="ECO:0000313" key="3">
    <source>
        <dbReference type="Proteomes" id="UP000199534"/>
    </source>
</evidence>